<feature type="compositionally biased region" description="Basic and acidic residues" evidence="1">
    <location>
        <begin position="159"/>
        <end position="169"/>
    </location>
</feature>
<dbReference type="InterPro" id="IPR032693">
    <property type="entry name" value="YtkA-like_dom"/>
</dbReference>
<evidence type="ECO:0000313" key="4">
    <source>
        <dbReference type="EMBL" id="RKL66145.1"/>
    </source>
</evidence>
<feature type="region of interest" description="Disordered" evidence="1">
    <location>
        <begin position="148"/>
        <end position="180"/>
    </location>
</feature>
<feature type="domain" description="YtkA-like" evidence="3">
    <location>
        <begin position="185"/>
        <end position="263"/>
    </location>
</feature>
<dbReference type="Proteomes" id="UP000281498">
    <property type="component" value="Unassembled WGS sequence"/>
</dbReference>
<dbReference type="AlphaFoldDB" id="A0A3A9KF16"/>
<accession>A0A3A9KF16</accession>
<gene>
    <name evidence="4" type="ORF">CR203_16435</name>
</gene>
<feature type="signal peptide" evidence="2">
    <location>
        <begin position="1"/>
        <end position="21"/>
    </location>
</feature>
<dbReference type="OrthoDB" id="2679563at2"/>
<evidence type="ECO:0000256" key="2">
    <source>
        <dbReference type="SAM" id="SignalP"/>
    </source>
</evidence>
<dbReference type="RefSeq" id="WP_110936977.1">
    <property type="nucleotide sequence ID" value="NZ_KZ614146.1"/>
</dbReference>
<comment type="caution">
    <text evidence="4">The sequence shown here is derived from an EMBL/GenBank/DDBJ whole genome shotgun (WGS) entry which is preliminary data.</text>
</comment>
<proteinExistence type="predicted"/>
<evidence type="ECO:0000259" key="3">
    <source>
        <dbReference type="Pfam" id="PF13115"/>
    </source>
</evidence>
<keyword evidence="5" id="KW-1185">Reference proteome</keyword>
<dbReference type="PROSITE" id="PS51257">
    <property type="entry name" value="PROKAR_LIPOPROTEIN"/>
    <property type="match status" value="1"/>
</dbReference>
<dbReference type="EMBL" id="PDOE01000008">
    <property type="protein sequence ID" value="RKL66145.1"/>
    <property type="molecule type" value="Genomic_DNA"/>
</dbReference>
<sequence length="280" mass="32040">MNKILKLIFSTLLILTLAACGQEEDNNDSGMQSVDDINLDPVEAKLTIPDKADVDEDLVFQVLVTQGEELVDDASEVTFEVWADGEKSESEMIEAEMPGEEGLYELSHTFSEEKLYHVQSHVTARGSHAMPVKEIVIGEPDLDLEVENDEAEQQDTNEEENHVHEHEDSNQEDQEDHSDHHHMNENIDIRWQTSEQASVSENVSLSVEVDWKDGPWTGGKVQFEVWKHGDERHEWISAEETDSGVYETEHVFEETGEFHVTVHLEDDELHEHKQFLIEIE</sequence>
<evidence type="ECO:0000313" key="5">
    <source>
        <dbReference type="Proteomes" id="UP000281498"/>
    </source>
</evidence>
<protein>
    <recommendedName>
        <fullName evidence="3">YtkA-like domain-containing protein</fullName>
    </recommendedName>
</protein>
<keyword evidence="2" id="KW-0732">Signal</keyword>
<reference evidence="4 5" key="1">
    <citation type="submission" date="2017-10" db="EMBL/GenBank/DDBJ databases">
        <title>Bacillus sp. nov., a halophilic bacterium isolated from a Keqin Lake.</title>
        <authorList>
            <person name="Wang H."/>
        </authorList>
    </citation>
    <scope>NUCLEOTIDE SEQUENCE [LARGE SCALE GENOMIC DNA]</scope>
    <source>
        <strain evidence="4 5">KCTC 13187</strain>
    </source>
</reference>
<feature type="chain" id="PRO_5017211871" description="YtkA-like domain-containing protein" evidence="2">
    <location>
        <begin position="22"/>
        <end position="280"/>
    </location>
</feature>
<organism evidence="4 5">
    <name type="scientific">Salipaludibacillus neizhouensis</name>
    <dbReference type="NCBI Taxonomy" id="885475"/>
    <lineage>
        <taxon>Bacteria</taxon>
        <taxon>Bacillati</taxon>
        <taxon>Bacillota</taxon>
        <taxon>Bacilli</taxon>
        <taxon>Bacillales</taxon>
        <taxon>Bacillaceae</taxon>
    </lineage>
</organism>
<evidence type="ECO:0000256" key="1">
    <source>
        <dbReference type="SAM" id="MobiDB-lite"/>
    </source>
</evidence>
<feature type="domain" description="YtkA-like" evidence="3">
    <location>
        <begin position="39"/>
        <end position="121"/>
    </location>
</feature>
<feature type="compositionally biased region" description="Acidic residues" evidence="1">
    <location>
        <begin position="148"/>
        <end position="158"/>
    </location>
</feature>
<dbReference type="Pfam" id="PF13115">
    <property type="entry name" value="YtkA"/>
    <property type="match status" value="2"/>
</dbReference>
<name>A0A3A9KF16_9BACI</name>